<feature type="compositionally biased region" description="Acidic residues" evidence="1">
    <location>
        <begin position="158"/>
        <end position="172"/>
    </location>
</feature>
<evidence type="ECO:0000256" key="1">
    <source>
        <dbReference type="SAM" id="MobiDB-lite"/>
    </source>
</evidence>
<name>A0A953M3P9_9BACT</name>
<dbReference type="EMBL" id="JAIOIV010000151">
    <property type="protein sequence ID" value="MBZ0158407.1"/>
    <property type="molecule type" value="Genomic_DNA"/>
</dbReference>
<reference evidence="2" key="2">
    <citation type="submission" date="2021-08" db="EMBL/GenBank/DDBJ databases">
        <authorList>
            <person name="Dalcin Martins P."/>
        </authorList>
    </citation>
    <scope>NUCLEOTIDE SEQUENCE</scope>
    <source>
        <strain evidence="2">MAG_39</strain>
    </source>
</reference>
<accession>A0A953M3P9</accession>
<reference evidence="2" key="1">
    <citation type="journal article" date="2021" name="bioRxiv">
        <title>Unraveling nitrogen, sulfur and carbon metabolic pathways and microbial community transcriptional responses to substrate deprivation and toxicity stresses in a bioreactor mimicking anoxic brackish coastal sediment conditions.</title>
        <authorList>
            <person name="Martins P.D."/>
            <person name="Echeveste M.J."/>
            <person name="Arshad A."/>
            <person name="Kurth J."/>
            <person name="Ouboter H."/>
            <person name="Jetten M.S.M."/>
            <person name="Welte C.U."/>
        </authorList>
    </citation>
    <scope>NUCLEOTIDE SEQUENCE</scope>
    <source>
        <strain evidence="2">MAG_39</strain>
    </source>
</reference>
<proteinExistence type="predicted"/>
<gene>
    <name evidence="2" type="ORF">K8I29_19590</name>
</gene>
<evidence type="ECO:0000313" key="2">
    <source>
        <dbReference type="EMBL" id="MBZ0158407.1"/>
    </source>
</evidence>
<comment type="caution">
    <text evidence="2">The sequence shown here is derived from an EMBL/GenBank/DDBJ whole genome shotgun (WGS) entry which is preliminary data.</text>
</comment>
<sequence length="172" mass="19392">MKATEKKYAASLKSIKKAQEARKAKAELRRQEKLRIEQLAAKESKKKLEEVVENAVVRQLEKVDHKLIKHDFYKAFELTGGVQSLVSWVLADKKHRLEYYKMLITLMKAETESKQSIQTGVQVNIFGLGNAEGVEGEQGPVVEIKDFSVVGEARSEEEIGEEDGDSSEENPD</sequence>
<organism evidence="2 3">
    <name type="scientific">Candidatus Nitrobium versatile</name>
    <dbReference type="NCBI Taxonomy" id="2884831"/>
    <lineage>
        <taxon>Bacteria</taxon>
        <taxon>Pseudomonadati</taxon>
        <taxon>Nitrospirota</taxon>
        <taxon>Nitrospiria</taxon>
        <taxon>Nitrospirales</taxon>
        <taxon>Nitrospiraceae</taxon>
        <taxon>Candidatus Nitrobium</taxon>
    </lineage>
</organism>
<dbReference type="Proteomes" id="UP000705867">
    <property type="component" value="Unassembled WGS sequence"/>
</dbReference>
<protein>
    <submittedName>
        <fullName evidence="2">Uncharacterized protein</fullName>
    </submittedName>
</protein>
<dbReference type="AlphaFoldDB" id="A0A953M3P9"/>
<evidence type="ECO:0000313" key="3">
    <source>
        <dbReference type="Proteomes" id="UP000705867"/>
    </source>
</evidence>
<feature type="region of interest" description="Disordered" evidence="1">
    <location>
        <begin position="152"/>
        <end position="172"/>
    </location>
</feature>